<reference evidence="2 3" key="1">
    <citation type="submission" date="2007-10" db="EMBL/GenBank/DDBJ databases">
        <title>Complete sequence of Desulfococcus oleovorans Hxd3.</title>
        <authorList>
            <consortium name="US DOE Joint Genome Institute"/>
            <person name="Copeland A."/>
            <person name="Lucas S."/>
            <person name="Lapidus A."/>
            <person name="Barry K."/>
            <person name="Glavina del Rio T."/>
            <person name="Dalin E."/>
            <person name="Tice H."/>
            <person name="Pitluck S."/>
            <person name="Kiss H."/>
            <person name="Brettin T."/>
            <person name="Bruce D."/>
            <person name="Detter J.C."/>
            <person name="Han C."/>
            <person name="Schmutz J."/>
            <person name="Larimer F."/>
            <person name="Land M."/>
            <person name="Hauser L."/>
            <person name="Kyrpides N."/>
            <person name="Kim E."/>
            <person name="Wawrik B."/>
            <person name="Richardson P."/>
        </authorList>
    </citation>
    <scope>NUCLEOTIDE SEQUENCE [LARGE SCALE GENOMIC DNA]</scope>
    <source>
        <strain evidence="3">DSM 6200 / JCM 39069 / Hxd3</strain>
    </source>
</reference>
<dbReference type="InterPro" id="IPR005064">
    <property type="entry name" value="BUG"/>
</dbReference>
<dbReference type="RefSeq" id="WP_012175717.1">
    <property type="nucleotide sequence ID" value="NC_009943.1"/>
</dbReference>
<dbReference type="PANTHER" id="PTHR42928">
    <property type="entry name" value="TRICARBOXYLATE-BINDING PROTEIN"/>
    <property type="match status" value="1"/>
</dbReference>
<accession>A8ZV15</accession>
<dbReference type="KEGG" id="dol:Dole_2301"/>
<evidence type="ECO:0000313" key="2">
    <source>
        <dbReference type="EMBL" id="ABW68105.1"/>
    </source>
</evidence>
<gene>
    <name evidence="2" type="ordered locus">Dole_2301</name>
</gene>
<dbReference type="AlphaFoldDB" id="A8ZV15"/>
<protein>
    <recommendedName>
        <fullName evidence="4">Tripartite tricarboxylate transporter substrate binding protein</fullName>
    </recommendedName>
</protein>
<dbReference type="SUPFAM" id="SSF53850">
    <property type="entry name" value="Periplasmic binding protein-like II"/>
    <property type="match status" value="1"/>
</dbReference>
<name>A8ZV15_DESOH</name>
<dbReference type="Pfam" id="PF03401">
    <property type="entry name" value="TctC"/>
    <property type="match status" value="1"/>
</dbReference>
<proteinExistence type="inferred from homology"/>
<organism evidence="2 3">
    <name type="scientific">Desulfosudis oleivorans (strain DSM 6200 / JCM 39069 / Hxd3)</name>
    <name type="common">Desulfococcus oleovorans</name>
    <dbReference type="NCBI Taxonomy" id="96561"/>
    <lineage>
        <taxon>Bacteria</taxon>
        <taxon>Pseudomonadati</taxon>
        <taxon>Thermodesulfobacteriota</taxon>
        <taxon>Desulfobacteria</taxon>
        <taxon>Desulfobacterales</taxon>
        <taxon>Desulfosudaceae</taxon>
        <taxon>Desulfosudis</taxon>
    </lineage>
</organism>
<dbReference type="CDD" id="cd07012">
    <property type="entry name" value="PBP2_Bug_TTT"/>
    <property type="match status" value="1"/>
</dbReference>
<dbReference type="Gene3D" id="3.40.190.150">
    <property type="entry name" value="Bordetella uptake gene, domain 1"/>
    <property type="match status" value="1"/>
</dbReference>
<dbReference type="EMBL" id="CP000859">
    <property type="protein sequence ID" value="ABW68105.1"/>
    <property type="molecule type" value="Genomic_DNA"/>
</dbReference>
<dbReference type="OrthoDB" id="8677378at2"/>
<dbReference type="HOGENOM" id="CLU_045683_1_1_7"/>
<dbReference type="InterPro" id="IPR042100">
    <property type="entry name" value="Bug_dom1"/>
</dbReference>
<dbReference type="PANTHER" id="PTHR42928:SF5">
    <property type="entry name" value="BLR1237 PROTEIN"/>
    <property type="match status" value="1"/>
</dbReference>
<dbReference type="Proteomes" id="UP000008561">
    <property type="component" value="Chromosome"/>
</dbReference>
<evidence type="ECO:0008006" key="4">
    <source>
        <dbReference type="Google" id="ProtNLM"/>
    </source>
</evidence>
<evidence type="ECO:0000313" key="3">
    <source>
        <dbReference type="Proteomes" id="UP000008561"/>
    </source>
</evidence>
<comment type="similarity">
    <text evidence="1">Belongs to the UPF0065 (bug) family.</text>
</comment>
<dbReference type="PIRSF" id="PIRSF017082">
    <property type="entry name" value="YflP"/>
    <property type="match status" value="1"/>
</dbReference>
<dbReference type="STRING" id="96561.Dole_2301"/>
<sequence length="337" mass="36426">MKLRVFIAGICLVLLSTIVVASEGDFYRGKTMDLVVGYGPGGGFDTLARLIAPEIEKRTGATVVVRNLPGGGGAVALNQVANGKPDGLTLMLVNGQAAALAQLMSQEAVRYDLTTTPTIGLVCPEPSVVLVGKDSPYKSIDGMLHAKQPVKWAAGSKIDNMADVEACFSEALGLNSRIIIGYKGSNEAALSTMRGETDAIAISATSGKKFSQDGRLVPLAILARQRSSVLPDVPTIFEVVELDDAHAWWIDFRAGISDIGRYLVTTPGTPPQRVDYLVSVVKEILTDPAFIEFVKSKKALIEYAEVSQTDRLIEKTLKSLDKDRMERVRHVLLEKYY</sequence>
<dbReference type="Gene3D" id="3.40.190.10">
    <property type="entry name" value="Periplasmic binding protein-like II"/>
    <property type="match status" value="1"/>
</dbReference>
<evidence type="ECO:0000256" key="1">
    <source>
        <dbReference type="ARBA" id="ARBA00006987"/>
    </source>
</evidence>
<keyword evidence="3" id="KW-1185">Reference proteome</keyword>
<dbReference type="eggNOG" id="COG3181">
    <property type="taxonomic scope" value="Bacteria"/>
</dbReference>